<evidence type="ECO:0000259" key="3">
    <source>
        <dbReference type="Pfam" id="PF25490"/>
    </source>
</evidence>
<dbReference type="GO" id="GO:0007163">
    <property type="term" value="P:establishment or maintenance of cell polarity"/>
    <property type="evidence" value="ECO:0007669"/>
    <property type="project" value="TreeGrafter"/>
</dbReference>
<evidence type="ECO:0008006" key="6">
    <source>
        <dbReference type="Google" id="ProtNLM"/>
    </source>
</evidence>
<dbReference type="Gene3D" id="2.80.10.50">
    <property type="match status" value="1"/>
</dbReference>
<organism evidence="4">
    <name type="scientific">Salvia splendens</name>
    <name type="common">Scarlet sage</name>
    <dbReference type="NCBI Taxonomy" id="180675"/>
    <lineage>
        <taxon>Eukaryota</taxon>
        <taxon>Viridiplantae</taxon>
        <taxon>Streptophyta</taxon>
        <taxon>Embryophyta</taxon>
        <taxon>Tracheophyta</taxon>
        <taxon>Spermatophyta</taxon>
        <taxon>Magnoliopsida</taxon>
        <taxon>eudicotyledons</taxon>
        <taxon>Gunneridae</taxon>
        <taxon>Pentapetalae</taxon>
        <taxon>asterids</taxon>
        <taxon>lamiids</taxon>
        <taxon>Lamiales</taxon>
        <taxon>Lamiaceae</taxon>
        <taxon>Nepetoideae</taxon>
        <taxon>Mentheae</taxon>
        <taxon>Salviinae</taxon>
        <taxon>Salvia</taxon>
        <taxon>Salvia subgen. Calosphace</taxon>
        <taxon>core Calosphace</taxon>
    </lineage>
</organism>
<feature type="domain" description="Integrase zinc-binding" evidence="2">
    <location>
        <begin position="379"/>
        <end position="433"/>
    </location>
</feature>
<dbReference type="SUPFAM" id="SSF50405">
    <property type="entry name" value="Actin-crosslinking proteins"/>
    <property type="match status" value="1"/>
</dbReference>
<evidence type="ECO:0000259" key="2">
    <source>
        <dbReference type="Pfam" id="PF17921"/>
    </source>
</evidence>
<dbReference type="Pfam" id="PF17921">
    <property type="entry name" value="Integrase_H2C2"/>
    <property type="match status" value="1"/>
</dbReference>
<dbReference type="CDD" id="cd00257">
    <property type="entry name" value="beta-trefoil_FSCN-like"/>
    <property type="match status" value="1"/>
</dbReference>
<sequence>MAELTTHVRSLDTTLDERIRRCIEPVFRELRGTPIEEPVSEAHPHKTGENALDEDASSPSLTTADGSLADYIALFESRLAQLPDLTDPQYMGIFLAGLKPSIRMYLQDPSTSDVVQMAKRYENISQSLAPTTKHVSGSSSTSRYFSQPSTNHVKQAPQISAPSAASVGPRPPNRFRSMSTEEYRKHLAAGTCFKCGLKYSPTHRCPPKTLKVIVEDDDSTDEDEETGKDGEHTNSDLAAFHHLQLSELSSHGLDSYQTIKFSGTIGASSIKIMVDRDQALTTFGLNDTLPSSARRQLRDLLEAFPAISTAPTSLPPHRTTDHRITLQPGSEPVSVRPYHDSTLLAIRAALMQGKQSAKHYYLSHDLLFYKGRLVIPPNSEWIPKLIAKFHMTPSGGHAGAYRTYRRLAANVYWPGMVKHVTKFVAACAICQKKESGCRHLDQRLDPGACLDESPLWRVSESIFQFRTSGGQFLNCGGDGDNVTAAAELPSDTETFYLERKNNQIHIKLKTGMHYQASNANQLTADYPGTPGWNDNAATFELIIVSNSLHGDYQFANGYGRDKAEEVYKVS</sequence>
<evidence type="ECO:0000313" key="5">
    <source>
        <dbReference type="Proteomes" id="UP000298416"/>
    </source>
</evidence>
<dbReference type="Proteomes" id="UP000298416">
    <property type="component" value="Unassembled WGS sequence"/>
</dbReference>
<evidence type="ECO:0000256" key="1">
    <source>
        <dbReference type="SAM" id="MobiDB-lite"/>
    </source>
</evidence>
<feature type="domain" description="DUF7910" evidence="3">
    <location>
        <begin position="454"/>
        <end position="544"/>
    </location>
</feature>
<reference evidence="4" key="1">
    <citation type="submission" date="2018-01" db="EMBL/GenBank/DDBJ databases">
        <authorList>
            <person name="Mao J.F."/>
        </authorList>
    </citation>
    <scope>NUCLEOTIDE SEQUENCE</scope>
    <source>
        <strain evidence="4">Huo1</strain>
        <tissue evidence="4">Leaf</tissue>
    </source>
</reference>
<dbReference type="GO" id="GO:0016477">
    <property type="term" value="P:cell migration"/>
    <property type="evidence" value="ECO:0007669"/>
    <property type="project" value="TreeGrafter"/>
</dbReference>
<dbReference type="InterPro" id="IPR008999">
    <property type="entry name" value="Actin-crosslinking"/>
</dbReference>
<dbReference type="PANTHER" id="PTHR10551">
    <property type="entry name" value="FASCIN"/>
    <property type="match status" value="1"/>
</dbReference>
<reference evidence="4" key="2">
    <citation type="submission" date="2020-08" db="EMBL/GenBank/DDBJ databases">
        <title>Plant Genome Project.</title>
        <authorList>
            <person name="Zhang R.-G."/>
        </authorList>
    </citation>
    <scope>NUCLEOTIDE SEQUENCE</scope>
    <source>
        <strain evidence="4">Huo1</strain>
        <tissue evidence="4">Leaf</tissue>
    </source>
</reference>
<protein>
    <recommendedName>
        <fullName evidence="6">Integrase zinc-binding domain-containing protein</fullName>
    </recommendedName>
</protein>
<dbReference type="Pfam" id="PF25490">
    <property type="entry name" value="DUF7910"/>
    <property type="match status" value="1"/>
</dbReference>
<feature type="compositionally biased region" description="Polar residues" evidence="1">
    <location>
        <begin position="129"/>
        <end position="153"/>
    </location>
</feature>
<dbReference type="AlphaFoldDB" id="A0A8X8WY61"/>
<feature type="region of interest" description="Disordered" evidence="1">
    <location>
        <begin position="33"/>
        <end position="60"/>
    </location>
</feature>
<dbReference type="InterPro" id="IPR057232">
    <property type="entry name" value="DUF7910"/>
</dbReference>
<dbReference type="GO" id="GO:0005737">
    <property type="term" value="C:cytoplasm"/>
    <property type="evidence" value="ECO:0007669"/>
    <property type="project" value="TreeGrafter"/>
</dbReference>
<proteinExistence type="predicted"/>
<name>A0A8X8WY61_SALSN</name>
<dbReference type="GO" id="GO:0015629">
    <property type="term" value="C:actin cytoskeleton"/>
    <property type="evidence" value="ECO:0007669"/>
    <property type="project" value="TreeGrafter"/>
</dbReference>
<dbReference type="PANTHER" id="PTHR10551:SF9">
    <property type="entry name" value="FASCIN-2"/>
    <property type="match status" value="1"/>
</dbReference>
<accession>A0A8X8WY61</accession>
<dbReference type="GO" id="GO:0051015">
    <property type="term" value="F:actin filament binding"/>
    <property type="evidence" value="ECO:0007669"/>
    <property type="project" value="InterPro"/>
</dbReference>
<dbReference type="Gene3D" id="1.10.340.70">
    <property type="match status" value="1"/>
</dbReference>
<evidence type="ECO:0000313" key="4">
    <source>
        <dbReference type="EMBL" id="KAG6403221.1"/>
    </source>
</evidence>
<keyword evidence="5" id="KW-1185">Reference proteome</keyword>
<dbReference type="InterPro" id="IPR041588">
    <property type="entry name" value="Integrase_H2C2"/>
</dbReference>
<gene>
    <name evidence="4" type="ORF">SASPL_135438</name>
</gene>
<dbReference type="GO" id="GO:0051017">
    <property type="term" value="P:actin filament bundle assembly"/>
    <property type="evidence" value="ECO:0007669"/>
    <property type="project" value="TreeGrafter"/>
</dbReference>
<feature type="region of interest" description="Disordered" evidence="1">
    <location>
        <begin position="129"/>
        <end position="176"/>
    </location>
</feature>
<comment type="caution">
    <text evidence="4">The sequence shown here is derived from an EMBL/GenBank/DDBJ whole genome shotgun (WGS) entry which is preliminary data.</text>
</comment>
<feature type="region of interest" description="Disordered" evidence="1">
    <location>
        <begin position="309"/>
        <end position="333"/>
    </location>
</feature>
<dbReference type="InterPro" id="IPR010431">
    <property type="entry name" value="Fascin"/>
</dbReference>
<dbReference type="EMBL" id="PNBA02000013">
    <property type="protein sequence ID" value="KAG6403221.1"/>
    <property type="molecule type" value="Genomic_DNA"/>
</dbReference>
<feature type="compositionally biased region" description="Low complexity" evidence="1">
    <location>
        <begin position="155"/>
        <end position="166"/>
    </location>
</feature>